<feature type="compositionally biased region" description="Polar residues" evidence="2">
    <location>
        <begin position="2516"/>
        <end position="2525"/>
    </location>
</feature>
<feature type="region of interest" description="Disordered" evidence="2">
    <location>
        <begin position="2669"/>
        <end position="2702"/>
    </location>
</feature>
<feature type="compositionally biased region" description="Polar residues" evidence="2">
    <location>
        <begin position="1613"/>
        <end position="1622"/>
    </location>
</feature>
<feature type="compositionally biased region" description="Low complexity" evidence="2">
    <location>
        <begin position="2031"/>
        <end position="2041"/>
    </location>
</feature>
<feature type="region of interest" description="Disordered" evidence="2">
    <location>
        <begin position="2362"/>
        <end position="2387"/>
    </location>
</feature>
<feature type="compositionally biased region" description="Low complexity" evidence="2">
    <location>
        <begin position="3017"/>
        <end position="3031"/>
    </location>
</feature>
<feature type="compositionally biased region" description="Basic and acidic residues" evidence="2">
    <location>
        <begin position="2372"/>
        <end position="2387"/>
    </location>
</feature>
<evidence type="ECO:0000313" key="4">
    <source>
        <dbReference type="EMBL" id="GFO18921.1"/>
    </source>
</evidence>
<feature type="compositionally biased region" description="Polar residues" evidence="2">
    <location>
        <begin position="1702"/>
        <end position="1716"/>
    </location>
</feature>
<feature type="compositionally biased region" description="Polar residues" evidence="2">
    <location>
        <begin position="1889"/>
        <end position="1905"/>
    </location>
</feature>
<feature type="compositionally biased region" description="Basic and acidic residues" evidence="2">
    <location>
        <begin position="2902"/>
        <end position="2919"/>
    </location>
</feature>
<dbReference type="Proteomes" id="UP000735302">
    <property type="component" value="Unassembled WGS sequence"/>
</dbReference>
<accession>A0AAV4BET4</accession>
<dbReference type="PROSITE" id="PS00028">
    <property type="entry name" value="ZINC_FINGER_C2H2_1"/>
    <property type="match status" value="1"/>
</dbReference>
<feature type="compositionally biased region" description="Polar residues" evidence="2">
    <location>
        <begin position="1383"/>
        <end position="1397"/>
    </location>
</feature>
<feature type="region of interest" description="Disordered" evidence="2">
    <location>
        <begin position="2738"/>
        <end position="2773"/>
    </location>
</feature>
<feature type="region of interest" description="Disordered" evidence="2">
    <location>
        <begin position="1606"/>
        <end position="1629"/>
    </location>
</feature>
<feature type="region of interest" description="Disordered" evidence="2">
    <location>
        <begin position="2892"/>
        <end position="2935"/>
    </location>
</feature>
<keyword evidence="5" id="KW-1185">Reference proteome</keyword>
<evidence type="ECO:0000256" key="1">
    <source>
        <dbReference type="PROSITE-ProRule" id="PRU00042"/>
    </source>
</evidence>
<feature type="region of interest" description="Disordered" evidence="2">
    <location>
        <begin position="1821"/>
        <end position="1854"/>
    </location>
</feature>
<feature type="region of interest" description="Disordered" evidence="2">
    <location>
        <begin position="1739"/>
        <end position="1776"/>
    </location>
</feature>
<feature type="region of interest" description="Disordered" evidence="2">
    <location>
        <begin position="1376"/>
        <end position="1427"/>
    </location>
</feature>
<feature type="region of interest" description="Disordered" evidence="2">
    <location>
        <begin position="1133"/>
        <end position="1171"/>
    </location>
</feature>
<dbReference type="PROSITE" id="PS50157">
    <property type="entry name" value="ZINC_FINGER_C2H2_2"/>
    <property type="match status" value="1"/>
</dbReference>
<feature type="region of interest" description="Disordered" evidence="2">
    <location>
        <begin position="1299"/>
        <end position="1332"/>
    </location>
</feature>
<keyword evidence="1" id="KW-0863">Zinc-finger</keyword>
<feature type="compositionally biased region" description="Polar residues" evidence="2">
    <location>
        <begin position="596"/>
        <end position="651"/>
    </location>
</feature>
<feature type="region of interest" description="Disordered" evidence="2">
    <location>
        <begin position="1"/>
        <end position="46"/>
    </location>
</feature>
<feature type="region of interest" description="Disordered" evidence="2">
    <location>
        <begin position="781"/>
        <end position="818"/>
    </location>
</feature>
<evidence type="ECO:0000256" key="2">
    <source>
        <dbReference type="SAM" id="MobiDB-lite"/>
    </source>
</evidence>
<feature type="region of interest" description="Disordered" evidence="2">
    <location>
        <begin position="1876"/>
        <end position="1905"/>
    </location>
</feature>
<organism evidence="4 5">
    <name type="scientific">Plakobranchus ocellatus</name>
    <dbReference type="NCBI Taxonomy" id="259542"/>
    <lineage>
        <taxon>Eukaryota</taxon>
        <taxon>Metazoa</taxon>
        <taxon>Spiralia</taxon>
        <taxon>Lophotrochozoa</taxon>
        <taxon>Mollusca</taxon>
        <taxon>Gastropoda</taxon>
        <taxon>Heterobranchia</taxon>
        <taxon>Euthyneura</taxon>
        <taxon>Panpulmonata</taxon>
        <taxon>Sacoglossa</taxon>
        <taxon>Placobranchoidea</taxon>
        <taxon>Plakobranchidae</taxon>
        <taxon>Plakobranchus</taxon>
    </lineage>
</organism>
<gene>
    <name evidence="4" type="ORF">PoB_004542600</name>
</gene>
<feature type="region of interest" description="Disordered" evidence="2">
    <location>
        <begin position="3198"/>
        <end position="3243"/>
    </location>
</feature>
<feature type="compositionally biased region" description="Polar residues" evidence="2">
    <location>
        <begin position="3214"/>
        <end position="3234"/>
    </location>
</feature>
<feature type="region of interest" description="Disordered" evidence="2">
    <location>
        <begin position="2511"/>
        <end position="2558"/>
    </location>
</feature>
<dbReference type="SMART" id="SM00355">
    <property type="entry name" value="ZnF_C2H2"/>
    <property type="match status" value="8"/>
</dbReference>
<feature type="region of interest" description="Disordered" evidence="2">
    <location>
        <begin position="1444"/>
        <end position="1483"/>
    </location>
</feature>
<feature type="compositionally biased region" description="Polar residues" evidence="2">
    <location>
        <begin position="3095"/>
        <end position="3120"/>
    </location>
</feature>
<keyword evidence="1" id="KW-0479">Metal-binding</keyword>
<feature type="region of interest" description="Disordered" evidence="2">
    <location>
        <begin position="2483"/>
        <end position="2502"/>
    </location>
</feature>
<feature type="compositionally biased region" description="Low complexity" evidence="2">
    <location>
        <begin position="1307"/>
        <end position="1330"/>
    </location>
</feature>
<name>A0AAV4BET4_9GAST</name>
<feature type="region of interest" description="Disordered" evidence="2">
    <location>
        <begin position="742"/>
        <end position="762"/>
    </location>
</feature>
<feature type="compositionally biased region" description="Polar residues" evidence="2">
    <location>
        <begin position="1829"/>
        <end position="1843"/>
    </location>
</feature>
<feature type="compositionally biased region" description="Polar residues" evidence="2">
    <location>
        <begin position="2132"/>
        <end position="2142"/>
    </location>
</feature>
<evidence type="ECO:0000313" key="5">
    <source>
        <dbReference type="Proteomes" id="UP000735302"/>
    </source>
</evidence>
<dbReference type="InterPro" id="IPR013087">
    <property type="entry name" value="Znf_C2H2_type"/>
</dbReference>
<feature type="domain" description="C2H2-type" evidence="3">
    <location>
        <begin position="2783"/>
        <end position="2811"/>
    </location>
</feature>
<dbReference type="EMBL" id="BLXT01004995">
    <property type="protein sequence ID" value="GFO18921.1"/>
    <property type="molecule type" value="Genomic_DNA"/>
</dbReference>
<feature type="region of interest" description="Disordered" evidence="2">
    <location>
        <begin position="2025"/>
        <end position="2044"/>
    </location>
</feature>
<feature type="region of interest" description="Disordered" evidence="2">
    <location>
        <begin position="3009"/>
        <end position="3133"/>
    </location>
</feature>
<evidence type="ECO:0000259" key="3">
    <source>
        <dbReference type="PROSITE" id="PS50157"/>
    </source>
</evidence>
<protein>
    <submittedName>
        <fullName evidence="4">Re1-silencing transcription factor</fullName>
    </submittedName>
</protein>
<feature type="compositionally biased region" description="Polar residues" evidence="2">
    <location>
        <begin position="3038"/>
        <end position="3089"/>
    </location>
</feature>
<reference evidence="4 5" key="1">
    <citation type="journal article" date="2021" name="Elife">
        <title>Chloroplast acquisition without the gene transfer in kleptoplastic sea slugs, Plakobranchus ocellatus.</title>
        <authorList>
            <person name="Maeda T."/>
            <person name="Takahashi S."/>
            <person name="Yoshida T."/>
            <person name="Shimamura S."/>
            <person name="Takaki Y."/>
            <person name="Nagai Y."/>
            <person name="Toyoda A."/>
            <person name="Suzuki Y."/>
            <person name="Arimoto A."/>
            <person name="Ishii H."/>
            <person name="Satoh N."/>
            <person name="Nishiyama T."/>
            <person name="Hasebe M."/>
            <person name="Maruyama T."/>
            <person name="Minagawa J."/>
            <person name="Obokata J."/>
            <person name="Shigenobu S."/>
        </authorList>
    </citation>
    <scope>NUCLEOTIDE SEQUENCE [LARGE SCALE GENOMIC DNA]</scope>
</reference>
<feature type="compositionally biased region" description="Polar residues" evidence="2">
    <location>
        <begin position="1407"/>
        <end position="1419"/>
    </location>
</feature>
<feature type="region of interest" description="Disordered" evidence="2">
    <location>
        <begin position="2313"/>
        <end position="2338"/>
    </location>
</feature>
<proteinExistence type="predicted"/>
<sequence length="3283" mass="363355">MPKRKKRTVGKKRKDEGDGDEDMGFESSKKVAAASSTSHCEDDGDEISSFTSVPLVRTSIDGMKSSLTSHFMCNYCEFSAESKTELISHMRKHMIKCSKCQFSSLSRKEVTQHCKEEHDVELVPTEHEVATSSIEVEMDKDPCSACVFCKFMTYSTEHLERHTSLKHPGMLPKSVAKMVTKLASTKIRQGDVHFYLSISGKNNSGLEDSKLDSSSASRVESSEPIEIEDEKLVDVKPAIETVEQKVSTEIITQQKRLKEERENSVSGITPESFTQQLAKRMKVEAGSVRTEADTSESERKSERGVKVETIYCLTCPYSSALIDKLKCHTLVQHPLGAAAATYSSTSDSSLNELTFFCVKEECPYSTSDLKEYQNHLMQCSSSVKTLKIIEKERLKSTVSFIFELHKKHALVAEKEFCEFASLTCPQSQQLDNITSSEDPKKLMPQKLNNTHVSTSSRGSLVSDAYEVIKPTGHPVEDQTNPISEALSSQHQFLSSENTTPSFEAVESGEKTSVETKESQAVPTALYQVNRNPNAAISVQQAWPTMTDRVVPISNSNILTENQEGTSSETHAMISSNQFSYSAMHNNRALNMHPTGSHPSAVNSSHEQQQQQSLGPMISQSSDHYFMSQSHNANPESQTSNLPNFLGTSNSGAGFERDPKRLPNNGPVTVPPPNFTAAVGHKPLQNSSYDLSTYQQPIRGRKRTIHGQPVFRPRNVSPAPVQFQQQEMSLQNHPRLPVPVMHQRSTRGRGRPPRGPGVFACDRGDNTDDDVIVTAVVRSPSNQRGRLPVQTRPAVVTARGRGSYRTSQAMGGPSPTRGQLRGYQRGRGAILGPSFPSSPQGRQIDMRKHFEDLACAVNANEDEDDIQIVGMTPAKDGFLGHPKAVDASRFSYCCLHCGKDQGSKNIMKQHMKACHNDTLLGAFTNIDNGQWLYFCPQLSCEFMTYNEQRLSDHLQKCCDPEKWKAFDFGVAMNNLKSMKIRQMDVRSINGSHIDPAELGERQGMRDRFSTSLNDAFDDIVVNTTGRQVIRPPRVRPVQTPSNQWIQPHRIPITNQPVSQRVRGRGVVNRPQQAMMRPPRNYNYAGRPPFPRQTSMHRGSLPFQGPMSRNPRLMTPRIATGGYHANQLTRPRMPHPHTIEKPPPTTHQNPILIDVDPDSPQEPPVSQSNDANNDTSLVRIQPKQNNSASQILSTESIGTLQALPADNDENLTSQMQDPAQATEFLNAAIGDLNNDIVTKPNSICTENSYVENTNDLSVCPTAHEYREINQAEQNQSELLDHIDSEQGKEPSIPEVMSNSEVAGEAPALTSSPNSSEINTSSSLGTTDLSSNSKVITDSHSSLQSLIPGNMVNFYSSEESIFQIPDTFTAEVTNPAKDFVSHEEQGSTQAEPSALSSQVLESDEHRVASDANSAPSLASRGQTPEIPSESQSLPFTFEHHEPTVFTSTIPIAEGNRRSSTDTQHTSFSAMESGHSLHTQCSVPSTNSHNVLTAEPGPLLGSHADSMFSNNLQVTSANSKPVPLRDTYESRTDDIHARHFTESHVAPCTYSNSSIQAGIFTTVAENTQVVTQIDKKAVPLNDTHNEFFKSMHTAPSNDQQTCSINEQPAQPTILRNDPSNSQSGQVRPNEGLDEEEKINAVVLAKVFAKVPDMPKTLSRRLVFKFKQYANYKNVKITPDSKVIDEFVGKISYKRSSSADQKHGRSAQGTEGNVSSTISTRSGKHLPDLHAAKKLAVSAPAVQASNNSCTSLETDTSLESAPNNLSHPQVSEQQFQENISSEVPCQKSMDEEVEQCSQTASKNCASPLQNSNPLTYTLGKNESEKANAMPRSEMQASNNSSTTLEYDTSQQSKSKQSTLNNLSLPQLSKEQIQGNGTNEVLSQKSLDDDDNESEQYSPKTSQKCDSPLQNPSPLICTLNKNESQKANAVPESLLEVNLIYENAEASQTMLGNSTLSQKSVSESVSFQTNSSNAISVLTPPPSESPVKLPQVVPQKNVASLEVSSNCCAVPIQGKPKEKYRSSKTAFENRDNLQIATTTETDTTQTTSPKDISIPIMAAPEESYFHTHGRPLEKKSDKEKHLFSESMVENSSELTGSMFQPMDFLDEKSVQHEPENKLVLHLPAKKNDMPNDSETESVESAQNKSMATQIVEEASDHSRSVAEENNSVANGNKESKVLETCQLLQSELLHCNADAEHIDLCVPSEQLSNSTELVGTHFHLPQRTNKFSKSYDMDKDMVAKETGSCNEQSLKSQMMNEMSHSEPRSVEEKTCSGVSTVNITNSGQKGLCNRDRIYSQAEHGGSEYSADKDKDCIEEPLRCDKQGDSVSQTENNQVDSLGAEDSNEHDKTDVFHNQLSISQAGNTSIASFNAEDLDNSIESDRELREQEVSERQVSEMSFEMETMAPTLAHSEELNENVTDVFKDIDTVASDFVKAANGQEHFTACDQPKSVSQFGNEFFHPALVKERQFSSGEREEENYYCENLQSEPNVAKNEKAQQDPYCGKNSEISGDTAKETVQGLKSMHSSFSEQTENTSRRRRASAPNPRRKETHYRGPSPDSNSCPTFSCQISSEVQPDALEYFNNLDGPPASAKSIKFHKELSKGSEKSKTGEVLLTRDLVSSDQNQESCKKHDKEHANICGSNVLYQDRPGTSKDCFHEKPITVDKVTGRLILKVKKGSQPRHQAMGSSVMEKNSMECQPSTSSKSEDSFVRRSLRERKVVFRDEDEITEMDELLSEDDDEYDIEKDSDAYSSDSDDIWGEKSDHSQPKRMKKSQLPPDPTAFNVKIKGKYRCWLCKKTFLKCGFAKSHILRKHTGKGLCAVDLGQSEFLGSPQILLFCPKKCRYATCSLEGLKNHTPICEREVLNPLDVAEKFMDTEYEELVRMGEKILEVPERKARTPKKFQLAKKSKSSEEQKSNASEHQEDKMCVGQEAEPSKTTKINTCKKQLEAEPTRKASVLIPHAPEGHVLQASGTSTESPQSAPLKCVVQGEVHSIPAVETPKPYEKVGLDLAIDCQEPSVAPGDSSQQLQPLHSLQRQSISHQHKAVNQSHTSLSQPTPCNFQSTSSRPPQFHSATPSHSYTKSSIPPQAFSSTAHNQDPRASLNSTRASKLVQQSSFVPSQRQSSMSVHPGVRPRNPHSSVGIQQRVPFRQKAQIIHPVRTAQHQAPRVPMSSANIRPSSVRIPQQNQQYQFHQRQAQRHNTFYSNSPRQTMAPQLRPQRRNSGTLRGSSFIDQSRQQQPWNDGGNGAKAVANPRQQMQMSRNMGGSRHIGPVPEDDAYTVNESGVICLD</sequence>
<feature type="region of interest" description="Disordered" evidence="2">
    <location>
        <begin position="588"/>
        <end position="669"/>
    </location>
</feature>
<comment type="caution">
    <text evidence="4">The sequence shown here is derived from an EMBL/GenBank/DDBJ whole genome shotgun (WGS) entry which is preliminary data.</text>
</comment>
<feature type="compositionally biased region" description="Polar residues" evidence="2">
    <location>
        <begin position="2318"/>
        <end position="2329"/>
    </location>
</feature>
<feature type="region of interest" description="Disordered" evidence="2">
    <location>
        <begin position="2118"/>
        <end position="2165"/>
    </location>
</feature>
<feature type="compositionally biased region" description="Basic residues" evidence="2">
    <location>
        <begin position="1"/>
        <end position="12"/>
    </location>
</feature>
<feature type="region of interest" description="Disordered" evidence="2">
    <location>
        <begin position="1690"/>
        <end position="1719"/>
    </location>
</feature>
<keyword evidence="1" id="KW-0862">Zinc</keyword>
<dbReference type="GO" id="GO:0008270">
    <property type="term" value="F:zinc ion binding"/>
    <property type="evidence" value="ECO:0007669"/>
    <property type="project" value="UniProtKB-KW"/>
</dbReference>
<feature type="compositionally biased region" description="Basic residues" evidence="2">
    <location>
        <begin position="2892"/>
        <end position="2901"/>
    </location>
</feature>
<feature type="compositionally biased region" description="Polar residues" evidence="2">
    <location>
        <begin position="1162"/>
        <end position="1171"/>
    </location>
</feature>
<feature type="compositionally biased region" description="Polar residues" evidence="2">
    <location>
        <begin position="1457"/>
        <end position="1483"/>
    </location>
</feature>